<evidence type="ECO:0000313" key="2">
    <source>
        <dbReference type="EMBL" id="EAX91841.1"/>
    </source>
</evidence>
<accession>A2FTC1</accession>
<evidence type="ECO:0000259" key="1">
    <source>
        <dbReference type="Pfam" id="PF14512"/>
    </source>
</evidence>
<evidence type="ECO:0000313" key="3">
    <source>
        <dbReference type="Proteomes" id="UP000001542"/>
    </source>
</evidence>
<organism evidence="2 3">
    <name type="scientific">Trichomonas vaginalis (strain ATCC PRA-98 / G3)</name>
    <dbReference type="NCBI Taxonomy" id="412133"/>
    <lineage>
        <taxon>Eukaryota</taxon>
        <taxon>Metamonada</taxon>
        <taxon>Parabasalia</taxon>
        <taxon>Trichomonadida</taxon>
        <taxon>Trichomonadidae</taxon>
        <taxon>Trichomonas</taxon>
    </lineage>
</organism>
<dbReference type="VEuPathDB" id="TrichDB:TVAGG3_0752260"/>
<dbReference type="AlphaFoldDB" id="A2FTC1"/>
<dbReference type="GO" id="GO:0016491">
    <property type="term" value="F:oxidoreductase activity"/>
    <property type="evidence" value="ECO:0007669"/>
    <property type="project" value="InterPro"/>
</dbReference>
<feature type="domain" description="Putative nitroreductase TM1586" evidence="1">
    <location>
        <begin position="3"/>
        <end position="136"/>
    </location>
</feature>
<dbReference type="SMR" id="A2FTC1"/>
<dbReference type="Pfam" id="PF14512">
    <property type="entry name" value="TM1586_NiRdase"/>
    <property type="match status" value="1"/>
</dbReference>
<proteinExistence type="predicted"/>
<reference evidence="2" key="2">
    <citation type="journal article" date="2007" name="Science">
        <title>Draft genome sequence of the sexually transmitted pathogen Trichomonas vaginalis.</title>
        <authorList>
            <person name="Carlton J.M."/>
            <person name="Hirt R.P."/>
            <person name="Silva J.C."/>
            <person name="Delcher A.L."/>
            <person name="Schatz M."/>
            <person name="Zhao Q."/>
            <person name="Wortman J.R."/>
            <person name="Bidwell S.L."/>
            <person name="Alsmark U.C.M."/>
            <person name="Besteiro S."/>
            <person name="Sicheritz-Ponten T."/>
            <person name="Noel C.J."/>
            <person name="Dacks J.B."/>
            <person name="Foster P.G."/>
            <person name="Simillion C."/>
            <person name="Van de Peer Y."/>
            <person name="Miranda-Saavedra D."/>
            <person name="Barton G.J."/>
            <person name="Westrop G.D."/>
            <person name="Mueller S."/>
            <person name="Dessi D."/>
            <person name="Fiori P.L."/>
            <person name="Ren Q."/>
            <person name="Paulsen I."/>
            <person name="Zhang H."/>
            <person name="Bastida-Corcuera F.D."/>
            <person name="Simoes-Barbosa A."/>
            <person name="Brown M.T."/>
            <person name="Hayes R.D."/>
            <person name="Mukherjee M."/>
            <person name="Okumura C.Y."/>
            <person name="Schneider R."/>
            <person name="Smith A.J."/>
            <person name="Vanacova S."/>
            <person name="Villalvazo M."/>
            <person name="Haas B.J."/>
            <person name="Pertea M."/>
            <person name="Feldblyum T.V."/>
            <person name="Utterback T.R."/>
            <person name="Shu C.L."/>
            <person name="Osoegawa K."/>
            <person name="de Jong P.J."/>
            <person name="Hrdy I."/>
            <person name="Horvathova L."/>
            <person name="Zubacova Z."/>
            <person name="Dolezal P."/>
            <person name="Malik S.B."/>
            <person name="Logsdon J.M. Jr."/>
            <person name="Henze K."/>
            <person name="Gupta A."/>
            <person name="Wang C.C."/>
            <person name="Dunne R.L."/>
            <person name="Upcroft J.A."/>
            <person name="Upcroft P."/>
            <person name="White O."/>
            <person name="Salzberg S.L."/>
            <person name="Tang P."/>
            <person name="Chiu C.-H."/>
            <person name="Lee Y.-S."/>
            <person name="Embley T.M."/>
            <person name="Coombs G.H."/>
            <person name="Mottram J.C."/>
            <person name="Tachezy J."/>
            <person name="Fraser-Liggett C.M."/>
            <person name="Johnson P.J."/>
        </authorList>
    </citation>
    <scope>NUCLEOTIDE SEQUENCE [LARGE SCALE GENOMIC DNA]</scope>
    <source>
        <strain evidence="2">G3</strain>
    </source>
</reference>
<dbReference type="Proteomes" id="UP000001542">
    <property type="component" value="Unassembled WGS sequence"/>
</dbReference>
<dbReference type="InterPro" id="IPR029478">
    <property type="entry name" value="TM1586_NiRdase"/>
</dbReference>
<dbReference type="SUPFAM" id="SSF55469">
    <property type="entry name" value="FMN-dependent nitroreductase-like"/>
    <property type="match status" value="1"/>
</dbReference>
<protein>
    <recommendedName>
        <fullName evidence="1">Putative nitroreductase TM1586 domain-containing protein</fullName>
    </recommendedName>
</protein>
<gene>
    <name evidence="2" type="ORF">TVAG_262840</name>
</gene>
<dbReference type="EMBL" id="DS114007">
    <property type="protein sequence ID" value="EAX91841.1"/>
    <property type="molecule type" value="Genomic_DNA"/>
</dbReference>
<dbReference type="InterPro" id="IPR000415">
    <property type="entry name" value="Nitroreductase-like"/>
</dbReference>
<dbReference type="VEuPathDB" id="TrichDB:TVAG_262840"/>
<keyword evidence="3" id="KW-1185">Reference proteome</keyword>
<dbReference type="KEGG" id="tva:4749545"/>
<dbReference type="Gene3D" id="3.40.109.10">
    <property type="entry name" value="NADH Oxidase"/>
    <property type="match status" value="1"/>
</dbReference>
<name>A2FTC1_TRIV3</name>
<dbReference type="InParanoid" id="A2FTC1"/>
<dbReference type="RefSeq" id="XP_001304771.1">
    <property type="nucleotide sequence ID" value="XM_001304770.1"/>
</dbReference>
<sequence>MPEAFKRRHSTRAFTKAEFEDSKKHFVESTVERINSVGKNLGYKIELVVTPPGFGRMNMLVNEAGWVLARTEKGNLDVNQTREQYKEIGYMFERCILELTRMDIATYWFGGFNRSKAIEYFENKYDVVIGFAFGVEGEDRWVESVVKWFGSFRGESVYEEEFFDRYEFPMKIDNVGERTDICLGLHKIPCVMKPHNFRILFQEPNIHVFINGNGVALFPNNGWFDIGIVLGTIAE</sequence>
<reference evidence="2" key="1">
    <citation type="submission" date="2006-10" db="EMBL/GenBank/DDBJ databases">
        <authorList>
            <person name="Amadeo P."/>
            <person name="Zhao Q."/>
            <person name="Wortman J."/>
            <person name="Fraser-Liggett C."/>
            <person name="Carlton J."/>
        </authorList>
    </citation>
    <scope>NUCLEOTIDE SEQUENCE</scope>
    <source>
        <strain evidence="2">G3</strain>
    </source>
</reference>